<feature type="domain" description="ABM" evidence="1">
    <location>
        <begin position="78"/>
        <end position="171"/>
    </location>
</feature>
<comment type="caution">
    <text evidence="2">The sequence shown here is derived from an EMBL/GenBank/DDBJ whole genome shotgun (WGS) entry which is preliminary data.</text>
</comment>
<dbReference type="GO" id="GO:0004497">
    <property type="term" value="F:monooxygenase activity"/>
    <property type="evidence" value="ECO:0007669"/>
    <property type="project" value="UniProtKB-KW"/>
</dbReference>
<evidence type="ECO:0000313" key="3">
    <source>
        <dbReference type="Proteomes" id="UP000239649"/>
    </source>
</evidence>
<organism evidence="2 3">
    <name type="scientific">Micractinium conductrix</name>
    <dbReference type="NCBI Taxonomy" id="554055"/>
    <lineage>
        <taxon>Eukaryota</taxon>
        <taxon>Viridiplantae</taxon>
        <taxon>Chlorophyta</taxon>
        <taxon>core chlorophytes</taxon>
        <taxon>Trebouxiophyceae</taxon>
        <taxon>Chlorellales</taxon>
        <taxon>Chlorellaceae</taxon>
        <taxon>Chlorella clade</taxon>
        <taxon>Micractinium</taxon>
    </lineage>
</organism>
<name>A0A2P6VRW9_9CHLO</name>
<dbReference type="EMBL" id="LHPF02000001">
    <property type="protein sequence ID" value="PSC76810.1"/>
    <property type="molecule type" value="Genomic_DNA"/>
</dbReference>
<dbReference type="AlphaFoldDB" id="A0A2P6VRW9"/>
<accession>A0A2P6VRW9</accession>
<keyword evidence="3" id="KW-1185">Reference proteome</keyword>
<dbReference type="Gene3D" id="3.30.70.100">
    <property type="match status" value="1"/>
</dbReference>
<keyword evidence="2" id="KW-0503">Monooxygenase</keyword>
<protein>
    <submittedName>
        <fullName evidence="2">Antibiotic biosynthesis monooxygenase</fullName>
    </submittedName>
</protein>
<dbReference type="InterPro" id="IPR011008">
    <property type="entry name" value="Dimeric_a/b-barrel"/>
</dbReference>
<evidence type="ECO:0000259" key="1">
    <source>
        <dbReference type="PROSITE" id="PS51725"/>
    </source>
</evidence>
<dbReference type="InterPro" id="IPR007138">
    <property type="entry name" value="ABM_dom"/>
</dbReference>
<sequence length="260" mass="27735">MATVLATQHASACLAHTSAARSSRRHSAAAAAAAAGGLASRQQLPCRSGAVQPQQQRQRRRGGLVVTAAVKVAKGKQILCNKTLRAKEGSGEAVGKLCAELAAAAKERISDRTSGVLAYEYSEDDFEPGTFHFMELYESQKSMAEHNDRPEVLAFVTKVQPLLEGPLGMVLYEYQNGKIGPACMEGDVKGEGGLDDATGANKYGGGASLKQTSAVVNLTNVKERDDEEKGLWGMKGFKLELPVKLELPSLFGGKKKEEKK</sequence>
<gene>
    <name evidence="2" type="primary">g486</name>
    <name evidence="2" type="ORF">C2E20_0486</name>
</gene>
<dbReference type="Proteomes" id="UP000239649">
    <property type="component" value="Unassembled WGS sequence"/>
</dbReference>
<dbReference type="PROSITE" id="PS51725">
    <property type="entry name" value="ABM"/>
    <property type="match status" value="1"/>
</dbReference>
<reference evidence="2 3" key="1">
    <citation type="journal article" date="2018" name="Plant J.">
        <title>Genome sequences of Chlorella sorokiniana UTEX 1602 and Micractinium conductrix SAG 241.80: implications to maltose excretion by a green alga.</title>
        <authorList>
            <person name="Arriola M.B."/>
            <person name="Velmurugan N."/>
            <person name="Zhang Y."/>
            <person name="Plunkett M.H."/>
            <person name="Hondzo H."/>
            <person name="Barney B.M."/>
        </authorList>
    </citation>
    <scope>NUCLEOTIDE SEQUENCE [LARGE SCALE GENOMIC DNA]</scope>
    <source>
        <strain evidence="2 3">SAG 241.80</strain>
    </source>
</reference>
<keyword evidence="2" id="KW-0560">Oxidoreductase</keyword>
<proteinExistence type="predicted"/>
<evidence type="ECO:0000313" key="2">
    <source>
        <dbReference type="EMBL" id="PSC76810.1"/>
    </source>
</evidence>
<dbReference type="OrthoDB" id="508682at2759"/>
<dbReference type="SUPFAM" id="SSF54909">
    <property type="entry name" value="Dimeric alpha+beta barrel"/>
    <property type="match status" value="1"/>
</dbReference>
<dbReference type="Pfam" id="PF03992">
    <property type="entry name" value="ABM"/>
    <property type="match status" value="1"/>
</dbReference>